<evidence type="ECO:0000313" key="2">
    <source>
        <dbReference type="Proteomes" id="UP000805704"/>
    </source>
</evidence>
<keyword evidence="2" id="KW-1185">Reference proteome</keyword>
<evidence type="ECO:0000313" key="1">
    <source>
        <dbReference type="EMBL" id="KAG8008149.1"/>
    </source>
</evidence>
<reference evidence="1" key="1">
    <citation type="submission" date="2020-04" db="EMBL/GenBank/DDBJ databases">
        <title>A chromosome-scale assembly and high-density genetic map of the yellow drum (Nibea albiflora) genome.</title>
        <authorList>
            <person name="Xu D."/>
            <person name="Zhang W."/>
            <person name="Chen R."/>
            <person name="Tan P."/>
            <person name="Wang L."/>
            <person name="Song H."/>
            <person name="Tian L."/>
            <person name="Zhu Q."/>
            <person name="Wang B."/>
        </authorList>
    </citation>
    <scope>NUCLEOTIDE SEQUENCE</scope>
    <source>
        <strain evidence="1">ZJHYS-2018</strain>
    </source>
</reference>
<gene>
    <name evidence="1" type="primary">SLC1A1</name>
    <name evidence="1" type="ORF">GBF38_019167</name>
</gene>
<organism evidence="1 2">
    <name type="scientific">Nibea albiflora</name>
    <name type="common">Yellow drum</name>
    <name type="synonym">Corvina albiflora</name>
    <dbReference type="NCBI Taxonomy" id="240163"/>
    <lineage>
        <taxon>Eukaryota</taxon>
        <taxon>Metazoa</taxon>
        <taxon>Chordata</taxon>
        <taxon>Craniata</taxon>
        <taxon>Vertebrata</taxon>
        <taxon>Euteleostomi</taxon>
        <taxon>Actinopterygii</taxon>
        <taxon>Neopterygii</taxon>
        <taxon>Teleostei</taxon>
        <taxon>Neoteleostei</taxon>
        <taxon>Acanthomorphata</taxon>
        <taxon>Eupercaria</taxon>
        <taxon>Sciaenidae</taxon>
        <taxon>Nibea</taxon>
    </lineage>
</organism>
<dbReference type="EMBL" id="CM024807">
    <property type="protein sequence ID" value="KAG8008149.1"/>
    <property type="molecule type" value="Genomic_DNA"/>
</dbReference>
<comment type="caution">
    <text evidence="1">The sequence shown here is derived from an EMBL/GenBank/DDBJ whole genome shotgun (WGS) entry which is preliminary data.</text>
</comment>
<proteinExistence type="predicted"/>
<protein>
    <submittedName>
        <fullName evidence="1">Excitatory amino acid transporter 3</fullName>
    </submittedName>
</protein>
<sequence length="521" mass="57501">MAEPQGELQLDITGRECIMNELRAACKYIMQNWFLLSSVFAVFLGVAVGLLVKIYYPLSDDDHVYLAFPGTVLMKLLQLITVPLIMSSLIIEVCGPIIDTSRKIAMRVAVYFVLTTLISVCIGEKMKVCVCPLTLKLSDPCVCSVCVCVAGLILVLVFKPGTMSGVQGDDEEEHLPMKVTLVDLASNMMPLNIMQACFQQYKTEMMTFEDHSVDPNTSVETNSTEVVFVGKYVDGANILGLILYAFSTGMFLKVMGENGTILVYVADIVNEIMKYVINHILFYIPVGVFFMTASYVLEVHDWETMYRLGNFIAVVVIGLLIHSVIVLPSMYLLVVRSNPWGFIKGICPALLTALLVSSSSATLPLSLRCCEERNKMDRSISCFMLSIGTDINMNGTVLYQVIAAVFITQLNQLNLDLGQMITIAVMSAVSSVGAARIPANGAVTTLFVLTSVGLPAKEVSILVVVEWLLTEEPADREVCARSVARSAAFILFLDRGREQEELKEEEVEEEVEEEQPHRGDR</sequence>
<dbReference type="Proteomes" id="UP000805704">
    <property type="component" value="Chromosome 19"/>
</dbReference>
<accession>A0ACB7F1U2</accession>
<name>A0ACB7F1U2_NIBAL</name>